<sequence>MEPLDCEEYDRWIKQAEYTYRSIEGDMGLQAYAWACFKAQQAAEFAIKALLRALGKPAFGHNLVALFNELSGLCGGVAERLKFCVGYLDKMYVTPRYPDALAEGVPYERYTREEAVEAAECARALIDWVKGCSPCRSTR</sequence>
<dbReference type="AlphaFoldDB" id="F2L1V6"/>
<dbReference type="Proteomes" id="UP000008138">
    <property type="component" value="Chromosome"/>
</dbReference>
<dbReference type="KEGG" id="tuz:TUZN_0197"/>
<proteinExistence type="predicted"/>
<dbReference type="OrthoDB" id="359241at2157"/>
<dbReference type="SUPFAM" id="SSF81593">
    <property type="entry name" value="Nucleotidyltransferase substrate binding subunit/domain"/>
    <property type="match status" value="1"/>
</dbReference>
<dbReference type="RefSeq" id="WP_013679033.1">
    <property type="nucleotide sequence ID" value="NC_015315.1"/>
</dbReference>
<reference evidence="2 3" key="1">
    <citation type="journal article" date="2011" name="J. Bacteriol.">
        <title>Complete genome sequence of the thermoacidophilic crenarchaeon Thermoproteus uzoniensis 768-20.</title>
        <authorList>
            <person name="Mardanov A.V."/>
            <person name="Gumerov V.M."/>
            <person name="Beletsky A.V."/>
            <person name="Prokofeva M.I."/>
            <person name="Bonch-Osmolovskaya E.A."/>
            <person name="Ravin N.V."/>
            <person name="Skryabin K.G."/>
        </authorList>
    </citation>
    <scope>NUCLEOTIDE SEQUENCE [LARGE SCALE GENOMIC DNA]</scope>
    <source>
        <strain evidence="2 3">768-20</strain>
    </source>
</reference>
<protein>
    <submittedName>
        <fullName evidence="2">HEPN domain protein</fullName>
    </submittedName>
</protein>
<evidence type="ECO:0000259" key="1">
    <source>
        <dbReference type="PROSITE" id="PS50910"/>
    </source>
</evidence>
<evidence type="ECO:0000313" key="2">
    <source>
        <dbReference type="EMBL" id="AEA11697.1"/>
    </source>
</evidence>
<dbReference type="PROSITE" id="PS50910">
    <property type="entry name" value="HEPN"/>
    <property type="match status" value="1"/>
</dbReference>
<accession>F2L1V6</accession>
<organism evidence="2 3">
    <name type="scientific">Thermoproteus uzoniensis (strain 768-20)</name>
    <dbReference type="NCBI Taxonomy" id="999630"/>
    <lineage>
        <taxon>Archaea</taxon>
        <taxon>Thermoproteota</taxon>
        <taxon>Thermoprotei</taxon>
        <taxon>Thermoproteales</taxon>
        <taxon>Thermoproteaceae</taxon>
        <taxon>Thermoproteus</taxon>
    </lineage>
</organism>
<dbReference type="eggNOG" id="arCOG01191">
    <property type="taxonomic scope" value="Archaea"/>
</dbReference>
<gene>
    <name evidence="2" type="ordered locus">TUZN_0197</name>
</gene>
<dbReference type="HOGENOM" id="CLU_123170_2_1_2"/>
<dbReference type="STRING" id="999630.TUZN_0197"/>
<feature type="domain" description="HEPN" evidence="1">
    <location>
        <begin position="13"/>
        <end position="125"/>
    </location>
</feature>
<name>F2L1V6_THEU7</name>
<dbReference type="InterPro" id="IPR007842">
    <property type="entry name" value="HEPN_dom"/>
</dbReference>
<dbReference type="Gene3D" id="1.20.120.330">
    <property type="entry name" value="Nucleotidyltransferases domain 2"/>
    <property type="match status" value="1"/>
</dbReference>
<dbReference type="Pfam" id="PF05168">
    <property type="entry name" value="HEPN"/>
    <property type="match status" value="1"/>
</dbReference>
<keyword evidence="3" id="KW-1185">Reference proteome</keyword>
<dbReference type="SMART" id="SM00748">
    <property type="entry name" value="HEPN"/>
    <property type="match status" value="1"/>
</dbReference>
<dbReference type="EMBL" id="CP002590">
    <property type="protein sequence ID" value="AEA11697.1"/>
    <property type="molecule type" value="Genomic_DNA"/>
</dbReference>
<evidence type="ECO:0000313" key="3">
    <source>
        <dbReference type="Proteomes" id="UP000008138"/>
    </source>
</evidence>
<reference key="2">
    <citation type="submission" date="2011-03" db="EMBL/GenBank/DDBJ databases">
        <title>Complete genome sequence of the thermoacidophilic crenarchaeon Thermoproteus uzoniensis 768-20.</title>
        <authorList>
            <person name="Mardanov A.V."/>
            <person name="Gumerov V.M."/>
            <person name="Beletsky A.V."/>
            <person name="Prokofeva M.I."/>
            <person name="Bonch-Osmolovskaya E.A."/>
            <person name="Ravin N.V."/>
            <person name="Skryabin K.G."/>
        </authorList>
    </citation>
    <scope>NUCLEOTIDE SEQUENCE</scope>
    <source>
        <strain>768-20</strain>
    </source>
</reference>
<dbReference type="GeneID" id="10359746"/>